<accession>A0ABP8AU88</accession>
<name>A0ABP8AU88_9ACTN</name>
<dbReference type="EMBL" id="BAABAQ010000004">
    <property type="protein sequence ID" value="GAA4190659.1"/>
    <property type="molecule type" value="Genomic_DNA"/>
</dbReference>
<reference evidence="3" key="1">
    <citation type="journal article" date="2019" name="Int. J. Syst. Evol. Microbiol.">
        <title>The Global Catalogue of Microorganisms (GCM) 10K type strain sequencing project: providing services to taxonomists for standard genome sequencing and annotation.</title>
        <authorList>
            <consortium name="The Broad Institute Genomics Platform"/>
            <consortium name="The Broad Institute Genome Sequencing Center for Infectious Disease"/>
            <person name="Wu L."/>
            <person name="Ma J."/>
        </authorList>
    </citation>
    <scope>NUCLEOTIDE SEQUENCE [LARGE SCALE GENOMIC DNA]</scope>
    <source>
        <strain evidence="3">JCM 17388</strain>
    </source>
</reference>
<evidence type="ECO:0000313" key="2">
    <source>
        <dbReference type="EMBL" id="GAA4190659.1"/>
    </source>
</evidence>
<protein>
    <recommendedName>
        <fullName evidence="4">DUF1109 domain-containing protein</fullName>
    </recommendedName>
</protein>
<feature type="transmembrane region" description="Helical" evidence="1">
    <location>
        <begin position="44"/>
        <end position="63"/>
    </location>
</feature>
<sequence>MGVAVTLQERPPRSSIGAPGLPLIGSLTVLSILLLYAESFPGTGPLWILPVLLAFFVLGVVWFVRLAVELFAPERRPGVRRNLLRWAAPLIIVIPLLALGSQGEPERSRFALSEGSFEKAARSAVAGSTDWKMGPVTLGLFDVSWAERYGNTVRFALAAGGDGIHQRGVIWSPQGKPQLPEEEEYEADVEHYQGSWYLWSENF</sequence>
<keyword evidence="1" id="KW-0812">Transmembrane</keyword>
<keyword evidence="3" id="KW-1185">Reference proteome</keyword>
<evidence type="ECO:0000313" key="3">
    <source>
        <dbReference type="Proteomes" id="UP001501251"/>
    </source>
</evidence>
<evidence type="ECO:0008006" key="4">
    <source>
        <dbReference type="Google" id="ProtNLM"/>
    </source>
</evidence>
<dbReference type="Proteomes" id="UP001501251">
    <property type="component" value="Unassembled WGS sequence"/>
</dbReference>
<feature type="transmembrane region" description="Helical" evidence="1">
    <location>
        <begin position="20"/>
        <end position="37"/>
    </location>
</feature>
<evidence type="ECO:0000256" key="1">
    <source>
        <dbReference type="SAM" id="Phobius"/>
    </source>
</evidence>
<feature type="transmembrane region" description="Helical" evidence="1">
    <location>
        <begin position="83"/>
        <end position="100"/>
    </location>
</feature>
<keyword evidence="1" id="KW-0472">Membrane</keyword>
<keyword evidence="1" id="KW-1133">Transmembrane helix</keyword>
<gene>
    <name evidence="2" type="ORF">GCM10022252_29270</name>
</gene>
<comment type="caution">
    <text evidence="2">The sequence shown here is derived from an EMBL/GenBank/DDBJ whole genome shotgun (WGS) entry which is preliminary data.</text>
</comment>
<organism evidence="2 3">
    <name type="scientific">Streptosporangium oxazolinicum</name>
    <dbReference type="NCBI Taxonomy" id="909287"/>
    <lineage>
        <taxon>Bacteria</taxon>
        <taxon>Bacillati</taxon>
        <taxon>Actinomycetota</taxon>
        <taxon>Actinomycetes</taxon>
        <taxon>Streptosporangiales</taxon>
        <taxon>Streptosporangiaceae</taxon>
        <taxon>Streptosporangium</taxon>
    </lineage>
</organism>
<proteinExistence type="predicted"/>